<comment type="caution">
    <text evidence="2">The sequence shown here is derived from an EMBL/GenBank/DDBJ whole genome shotgun (WGS) entry which is preliminary data.</text>
</comment>
<feature type="compositionally biased region" description="Polar residues" evidence="1">
    <location>
        <begin position="129"/>
        <end position="138"/>
    </location>
</feature>
<organism evidence="2 3">
    <name type="scientific">Linnemannia hyalina</name>
    <dbReference type="NCBI Taxonomy" id="64524"/>
    <lineage>
        <taxon>Eukaryota</taxon>
        <taxon>Fungi</taxon>
        <taxon>Fungi incertae sedis</taxon>
        <taxon>Mucoromycota</taxon>
        <taxon>Mortierellomycotina</taxon>
        <taxon>Mortierellomycetes</taxon>
        <taxon>Mortierellales</taxon>
        <taxon>Mortierellaceae</taxon>
        <taxon>Linnemannia</taxon>
    </lineage>
</organism>
<gene>
    <name evidence="2" type="ORF">KI688_003027</name>
</gene>
<dbReference type="OrthoDB" id="2423397at2759"/>
<feature type="compositionally biased region" description="Low complexity" evidence="1">
    <location>
        <begin position="34"/>
        <end position="93"/>
    </location>
</feature>
<dbReference type="Proteomes" id="UP000707451">
    <property type="component" value="Unassembled WGS sequence"/>
</dbReference>
<keyword evidence="3" id="KW-1185">Reference proteome</keyword>
<evidence type="ECO:0000313" key="2">
    <source>
        <dbReference type="EMBL" id="KAG9064768.1"/>
    </source>
</evidence>
<feature type="region of interest" description="Disordered" evidence="1">
    <location>
        <begin position="1"/>
        <end position="100"/>
    </location>
</feature>
<evidence type="ECO:0000256" key="1">
    <source>
        <dbReference type="SAM" id="MobiDB-lite"/>
    </source>
</evidence>
<feature type="region of interest" description="Disordered" evidence="1">
    <location>
        <begin position="129"/>
        <end position="169"/>
    </location>
</feature>
<protein>
    <submittedName>
        <fullName evidence="2">Uncharacterized protein</fullName>
    </submittedName>
</protein>
<accession>A0A9P7XR84</accession>
<dbReference type="AlphaFoldDB" id="A0A9P7XR84"/>
<sequence length="290" mass="32480">MEGQQNALKPTKAKSVMPLSSPAWDPPFAHTSSEDSGSSSSQTTNTTNTSTSAPENSTITVSISEPQQLEQPQQSEQPQQPEQPQQSEQPEQQAPLYGPRTLRSYIRDSFRNLDTIEEQQQAHIQAHLTTSAPTSTRAHTPAPDPNNPRSDTESTNNSSNTRPFLARGNARERQNLITIRRQYYTAFVHLRDLINQLSQSQVAARKRYLRHVLVRLDRVLDRMKLELTQSTAATAAASSDAGAGDVVYVGRRSEQHLIGGDRALHRVVLRMHQDVMIQFTRLFREVAAKY</sequence>
<evidence type="ECO:0000313" key="3">
    <source>
        <dbReference type="Proteomes" id="UP000707451"/>
    </source>
</evidence>
<proteinExistence type="predicted"/>
<name>A0A9P7XR84_9FUNG</name>
<reference evidence="2" key="1">
    <citation type="submission" date="2021-06" db="EMBL/GenBank/DDBJ databases">
        <title>Genome Sequence of Mortierella hyaline Strain SCG-10, a Cold-Adapted, Nitrate-Reducing Fungus Isolated from Soil in Minnesota, USA.</title>
        <authorList>
            <person name="Aldossari N."/>
        </authorList>
    </citation>
    <scope>NUCLEOTIDE SEQUENCE</scope>
    <source>
        <strain evidence="2">SCG-10</strain>
    </source>
</reference>
<dbReference type="EMBL" id="JAHRHY010000013">
    <property type="protein sequence ID" value="KAG9064768.1"/>
    <property type="molecule type" value="Genomic_DNA"/>
</dbReference>